<evidence type="ECO:0000313" key="2">
    <source>
        <dbReference type="Proteomes" id="UP001064489"/>
    </source>
</evidence>
<dbReference type="Proteomes" id="UP001064489">
    <property type="component" value="Chromosome 8"/>
</dbReference>
<dbReference type="AlphaFoldDB" id="A0AAD5IW22"/>
<sequence length="139" mass="15701">MRLEKVLCRLRSIISRSKRSGGGSGGDAGAVVLKNRSAGDAFVWYSKLFSYLYQFAIVWLDTDTIRWQPPLGRMGMKVEEASKLPSVIFLSRFCASVGMFFYESRGKVFGTIPDRLRALKLTQSDFDIMADSNRVIQFL</sequence>
<reference evidence="1" key="1">
    <citation type="journal article" date="2022" name="Plant J.">
        <title>Strategies of tolerance reflected in two North American maple genomes.</title>
        <authorList>
            <person name="McEvoy S.L."/>
            <person name="Sezen U.U."/>
            <person name="Trouern-Trend A."/>
            <person name="McMahon S.M."/>
            <person name="Schaberg P.G."/>
            <person name="Yang J."/>
            <person name="Wegrzyn J.L."/>
            <person name="Swenson N.G."/>
        </authorList>
    </citation>
    <scope>NUCLEOTIDE SEQUENCE</scope>
    <source>
        <strain evidence="1">91603</strain>
    </source>
</reference>
<accession>A0AAD5IW22</accession>
<dbReference type="EMBL" id="JAJSOW010000103">
    <property type="protein sequence ID" value="KAI9174248.1"/>
    <property type="molecule type" value="Genomic_DNA"/>
</dbReference>
<proteinExistence type="predicted"/>
<name>A0AAD5IW22_ACENE</name>
<keyword evidence="2" id="KW-1185">Reference proteome</keyword>
<protein>
    <submittedName>
        <fullName evidence="1">Uncharacterized protein</fullName>
    </submittedName>
</protein>
<evidence type="ECO:0000313" key="1">
    <source>
        <dbReference type="EMBL" id="KAI9174248.1"/>
    </source>
</evidence>
<reference evidence="1" key="2">
    <citation type="submission" date="2023-02" db="EMBL/GenBank/DDBJ databases">
        <authorList>
            <person name="Swenson N.G."/>
            <person name="Wegrzyn J.L."/>
            <person name="Mcevoy S.L."/>
        </authorList>
    </citation>
    <scope>NUCLEOTIDE SEQUENCE</scope>
    <source>
        <strain evidence="1">91603</strain>
        <tissue evidence="1">Leaf</tissue>
    </source>
</reference>
<comment type="caution">
    <text evidence="1">The sequence shown here is derived from an EMBL/GenBank/DDBJ whole genome shotgun (WGS) entry which is preliminary data.</text>
</comment>
<gene>
    <name evidence="1" type="ORF">LWI28_014584</name>
</gene>
<organism evidence="1 2">
    <name type="scientific">Acer negundo</name>
    <name type="common">Box elder</name>
    <dbReference type="NCBI Taxonomy" id="4023"/>
    <lineage>
        <taxon>Eukaryota</taxon>
        <taxon>Viridiplantae</taxon>
        <taxon>Streptophyta</taxon>
        <taxon>Embryophyta</taxon>
        <taxon>Tracheophyta</taxon>
        <taxon>Spermatophyta</taxon>
        <taxon>Magnoliopsida</taxon>
        <taxon>eudicotyledons</taxon>
        <taxon>Gunneridae</taxon>
        <taxon>Pentapetalae</taxon>
        <taxon>rosids</taxon>
        <taxon>malvids</taxon>
        <taxon>Sapindales</taxon>
        <taxon>Sapindaceae</taxon>
        <taxon>Hippocastanoideae</taxon>
        <taxon>Acereae</taxon>
        <taxon>Acer</taxon>
    </lineage>
</organism>